<feature type="transmembrane region" description="Helical" evidence="2">
    <location>
        <begin position="6"/>
        <end position="25"/>
    </location>
</feature>
<reference evidence="3" key="1">
    <citation type="submission" date="2023-01" db="EMBL/GenBank/DDBJ databases">
        <title>Genome assembly of the deep-sea coral Lophelia pertusa.</title>
        <authorList>
            <person name="Herrera S."/>
            <person name="Cordes E."/>
        </authorList>
    </citation>
    <scope>NUCLEOTIDE SEQUENCE</scope>
    <source>
        <strain evidence="3">USNM1676648</strain>
        <tissue evidence="3">Polyp</tissue>
    </source>
</reference>
<name>A0A9W9ZHZ3_9CNID</name>
<keyword evidence="2" id="KW-0812">Transmembrane</keyword>
<evidence type="ECO:0000313" key="3">
    <source>
        <dbReference type="EMBL" id="KAJ7380334.1"/>
    </source>
</evidence>
<feature type="compositionally biased region" description="Acidic residues" evidence="1">
    <location>
        <begin position="249"/>
        <end position="258"/>
    </location>
</feature>
<gene>
    <name evidence="3" type="ORF">OS493_011057</name>
</gene>
<evidence type="ECO:0000256" key="1">
    <source>
        <dbReference type="SAM" id="MobiDB-lite"/>
    </source>
</evidence>
<comment type="caution">
    <text evidence="3">The sequence shown here is derived from an EMBL/GenBank/DDBJ whole genome shotgun (WGS) entry which is preliminary data.</text>
</comment>
<protein>
    <submittedName>
        <fullName evidence="3">Uncharacterized protein</fullName>
    </submittedName>
</protein>
<evidence type="ECO:0000256" key="2">
    <source>
        <dbReference type="SAM" id="Phobius"/>
    </source>
</evidence>
<keyword evidence="2" id="KW-0472">Membrane</keyword>
<sequence>MRMYYVIGGIGGLLLIVLISGLIFCRRNSLSERERRSIKQERHRENEDTYEDAMHRHHMANQQAEDEAGALNPIYGNAEEEVGTHVDMLDNPIYQQPDAQAGKATVKRSESTSGFENPMYSSFKPVKQAHQEIEHEADEDEGEAAKSSGFANPMFTSIRQEKKKSDPSEDESALYAVPIKPDKRAAQETKTAIYDTPKKQDKPVDQEPQDSGPTGFFNPLYQSRREVEEFPEDISSIFASPSRPSVQTLDDDLGQSDC</sequence>
<proteinExistence type="predicted"/>
<keyword evidence="4" id="KW-1185">Reference proteome</keyword>
<organism evidence="3 4">
    <name type="scientific">Desmophyllum pertusum</name>
    <dbReference type="NCBI Taxonomy" id="174260"/>
    <lineage>
        <taxon>Eukaryota</taxon>
        <taxon>Metazoa</taxon>
        <taxon>Cnidaria</taxon>
        <taxon>Anthozoa</taxon>
        <taxon>Hexacorallia</taxon>
        <taxon>Scleractinia</taxon>
        <taxon>Caryophylliina</taxon>
        <taxon>Caryophylliidae</taxon>
        <taxon>Desmophyllum</taxon>
    </lineage>
</organism>
<feature type="compositionally biased region" description="Basic and acidic residues" evidence="1">
    <location>
        <begin position="196"/>
        <end position="205"/>
    </location>
</feature>
<dbReference type="Proteomes" id="UP001163046">
    <property type="component" value="Unassembled WGS sequence"/>
</dbReference>
<keyword evidence="2" id="KW-1133">Transmembrane helix</keyword>
<evidence type="ECO:0000313" key="4">
    <source>
        <dbReference type="Proteomes" id="UP001163046"/>
    </source>
</evidence>
<feature type="region of interest" description="Disordered" evidence="1">
    <location>
        <begin position="97"/>
        <end position="258"/>
    </location>
</feature>
<dbReference type="EMBL" id="MU826354">
    <property type="protein sequence ID" value="KAJ7380334.1"/>
    <property type="molecule type" value="Genomic_DNA"/>
</dbReference>
<dbReference type="AlphaFoldDB" id="A0A9W9ZHZ3"/>
<feature type="compositionally biased region" description="Polar residues" evidence="1">
    <location>
        <begin position="237"/>
        <end position="248"/>
    </location>
</feature>
<accession>A0A9W9ZHZ3</accession>